<protein>
    <submittedName>
        <fullName evidence="3">Gfo/Idh/MocA family protein</fullName>
    </submittedName>
</protein>
<dbReference type="Gene3D" id="3.40.50.720">
    <property type="entry name" value="NAD(P)-binding Rossmann-like Domain"/>
    <property type="match status" value="1"/>
</dbReference>
<dbReference type="Pfam" id="PF01408">
    <property type="entry name" value="GFO_IDH_MocA"/>
    <property type="match status" value="1"/>
</dbReference>
<gene>
    <name evidence="3" type="ORF">ACFFV7_45170</name>
</gene>
<dbReference type="Proteomes" id="UP001589647">
    <property type="component" value="Unassembled WGS sequence"/>
</dbReference>
<evidence type="ECO:0000259" key="1">
    <source>
        <dbReference type="Pfam" id="PF01408"/>
    </source>
</evidence>
<proteinExistence type="predicted"/>
<dbReference type="PANTHER" id="PTHR43377">
    <property type="entry name" value="BILIVERDIN REDUCTASE A"/>
    <property type="match status" value="1"/>
</dbReference>
<dbReference type="PANTHER" id="PTHR43377:SF1">
    <property type="entry name" value="BILIVERDIN REDUCTASE A"/>
    <property type="match status" value="1"/>
</dbReference>
<name>A0ABV5IXH5_9ACTN</name>
<dbReference type="Gene3D" id="3.30.360.10">
    <property type="entry name" value="Dihydrodipicolinate Reductase, domain 2"/>
    <property type="match status" value="1"/>
</dbReference>
<dbReference type="SUPFAM" id="SSF55347">
    <property type="entry name" value="Glyceraldehyde-3-phosphate dehydrogenase-like, C-terminal domain"/>
    <property type="match status" value="1"/>
</dbReference>
<dbReference type="InterPro" id="IPR000683">
    <property type="entry name" value="Gfo/Idh/MocA-like_OxRdtase_N"/>
</dbReference>
<accession>A0ABV5IXH5</accession>
<sequence length="335" mass="34852">MTVRLGVIGLGWWARFAHLPAIAAAPGLRLTAVCDADPGRADPVRADFGVPAFTDPAELYASGLVDGVVIATPHATHHAPARAALESGVHVLVEKPMTTSAAEAWDLVATAERTGTHLSVGYTGQYSAAAVRVRQAVREGEIGELVCVNGDFSSVMMNLLTGTPTYAAPGAGGQGHSQLTHLAGALTRATGQGAEQVFAYMDHRSLPVDVVDALTFRLAGGAVGSLTATGTVPEGLPTRQRLRLYGTSGMVEHDLQYGTATVHRPDGTRVRLSPDPSRPAWGKHAPVEAFGELIAGRGPNHAPGDEAAAAVDLVEAAYRSARTGLPVTITPAFRR</sequence>
<reference evidence="3 4" key="1">
    <citation type="submission" date="2024-09" db="EMBL/GenBank/DDBJ databases">
        <authorList>
            <person name="Sun Q."/>
            <person name="Mori K."/>
        </authorList>
    </citation>
    <scope>NUCLEOTIDE SEQUENCE [LARGE SCALE GENOMIC DNA]</scope>
    <source>
        <strain evidence="3 4">CCM 3426</strain>
    </source>
</reference>
<dbReference type="InterPro" id="IPR051450">
    <property type="entry name" value="Gfo/Idh/MocA_Oxidoreductases"/>
</dbReference>
<dbReference type="InterPro" id="IPR055170">
    <property type="entry name" value="GFO_IDH_MocA-like_dom"/>
</dbReference>
<dbReference type="Pfam" id="PF22725">
    <property type="entry name" value="GFO_IDH_MocA_C3"/>
    <property type="match status" value="1"/>
</dbReference>
<comment type="caution">
    <text evidence="3">The sequence shown here is derived from an EMBL/GenBank/DDBJ whole genome shotgun (WGS) entry which is preliminary data.</text>
</comment>
<organism evidence="3 4">
    <name type="scientific">Nonomuraea spiralis</name>
    <dbReference type="NCBI Taxonomy" id="46182"/>
    <lineage>
        <taxon>Bacteria</taxon>
        <taxon>Bacillati</taxon>
        <taxon>Actinomycetota</taxon>
        <taxon>Actinomycetes</taxon>
        <taxon>Streptosporangiales</taxon>
        <taxon>Streptosporangiaceae</taxon>
        <taxon>Nonomuraea</taxon>
    </lineage>
</organism>
<dbReference type="RefSeq" id="WP_189647505.1">
    <property type="nucleotide sequence ID" value="NZ_BMRC01000005.1"/>
</dbReference>
<evidence type="ECO:0000313" key="4">
    <source>
        <dbReference type="Proteomes" id="UP001589647"/>
    </source>
</evidence>
<feature type="domain" description="Gfo/Idh/MocA-like oxidoreductase N-terminal" evidence="1">
    <location>
        <begin position="4"/>
        <end position="122"/>
    </location>
</feature>
<dbReference type="EMBL" id="JBHMEI010000078">
    <property type="protein sequence ID" value="MFB9208439.1"/>
    <property type="molecule type" value="Genomic_DNA"/>
</dbReference>
<keyword evidence="4" id="KW-1185">Reference proteome</keyword>
<dbReference type="InterPro" id="IPR036291">
    <property type="entry name" value="NAD(P)-bd_dom_sf"/>
</dbReference>
<dbReference type="SUPFAM" id="SSF51735">
    <property type="entry name" value="NAD(P)-binding Rossmann-fold domains"/>
    <property type="match status" value="1"/>
</dbReference>
<feature type="domain" description="GFO/IDH/MocA-like oxidoreductase" evidence="2">
    <location>
        <begin position="132"/>
        <end position="252"/>
    </location>
</feature>
<evidence type="ECO:0000313" key="3">
    <source>
        <dbReference type="EMBL" id="MFB9208439.1"/>
    </source>
</evidence>
<evidence type="ECO:0000259" key="2">
    <source>
        <dbReference type="Pfam" id="PF22725"/>
    </source>
</evidence>